<accession>A0A023B6T4</accession>
<gene>
    <name evidence="2" type="ORF">GNI_076500</name>
</gene>
<organism evidence="2 3">
    <name type="scientific">Gregarina niphandrodes</name>
    <name type="common">Septate eugregarine</name>
    <dbReference type="NCBI Taxonomy" id="110365"/>
    <lineage>
        <taxon>Eukaryota</taxon>
        <taxon>Sar</taxon>
        <taxon>Alveolata</taxon>
        <taxon>Apicomplexa</taxon>
        <taxon>Conoidasida</taxon>
        <taxon>Gregarinasina</taxon>
        <taxon>Eugregarinorida</taxon>
        <taxon>Gregarinidae</taxon>
        <taxon>Gregarina</taxon>
    </lineage>
</organism>
<dbReference type="VEuPathDB" id="CryptoDB:GNI_076500"/>
<reference evidence="2" key="1">
    <citation type="submission" date="2013-12" db="EMBL/GenBank/DDBJ databases">
        <authorList>
            <person name="Omoto C.K."/>
            <person name="Sibley D."/>
            <person name="Venepally P."/>
            <person name="Hadjithomas M."/>
            <person name="Karamycheva S."/>
            <person name="Brunk B."/>
            <person name="Roos D."/>
            <person name="Caler E."/>
            <person name="Lorenzi H."/>
        </authorList>
    </citation>
    <scope>NUCLEOTIDE SEQUENCE</scope>
</reference>
<dbReference type="EMBL" id="AFNH02000573">
    <property type="protein sequence ID" value="EZG66748.1"/>
    <property type="molecule type" value="Genomic_DNA"/>
</dbReference>
<feature type="compositionally biased region" description="Low complexity" evidence="1">
    <location>
        <begin position="53"/>
        <end position="86"/>
    </location>
</feature>
<dbReference type="GeneID" id="22912789"/>
<evidence type="ECO:0000256" key="1">
    <source>
        <dbReference type="SAM" id="MobiDB-lite"/>
    </source>
</evidence>
<name>A0A023B6T4_GRENI</name>
<proteinExistence type="predicted"/>
<feature type="compositionally biased region" description="Basic and acidic residues" evidence="1">
    <location>
        <begin position="98"/>
        <end position="108"/>
    </location>
</feature>
<feature type="region of interest" description="Disordered" evidence="1">
    <location>
        <begin position="297"/>
        <end position="322"/>
    </location>
</feature>
<feature type="region of interest" description="Disordered" evidence="1">
    <location>
        <begin position="46"/>
        <end position="119"/>
    </location>
</feature>
<sequence length="401" mass="43599">ELDAPVNIIVRLSGDVGAAVKEKRQLQINLRLLRLVGSGIEYTSTEQDDVDGRTATGRTATGRTATGRTATGRTATGRTATGRTATDFSTSGAGSEWSKAEGSKKEGLEPEEAGSQPLHRRISTAAGLEAVKEELENFLLGVQRVCAERTMFAILQSQAMRALREMAAPAVDDESLAAVLSRLRESRTVKAELLPGNVVLVKPVLLSPDSRMFRVSSTPSLHVVPASWSKWVLSGPRKGGNRDRPLLYALAKNIMSVRSCRCDQVRIVLHDVPIMFNQRAAAAHADIEVKIKFADRTQPNNSQPCGPTGSSQGGPDTPPSPSEALAKLQRYLEWLGWMAVCFVRNQCLSVLSNEEALRTVFDLHHATLPGLRVRHQGALLLNNLVSWIVSHAAMHQYNDNT</sequence>
<evidence type="ECO:0000313" key="3">
    <source>
        <dbReference type="Proteomes" id="UP000019763"/>
    </source>
</evidence>
<dbReference type="Proteomes" id="UP000019763">
    <property type="component" value="Unassembled WGS sequence"/>
</dbReference>
<comment type="caution">
    <text evidence="2">The sequence shown here is derived from an EMBL/GenBank/DDBJ whole genome shotgun (WGS) entry which is preliminary data.</text>
</comment>
<evidence type="ECO:0000313" key="2">
    <source>
        <dbReference type="EMBL" id="EZG66748.1"/>
    </source>
</evidence>
<dbReference type="RefSeq" id="XP_011130503.1">
    <property type="nucleotide sequence ID" value="XM_011132201.1"/>
</dbReference>
<protein>
    <submittedName>
        <fullName evidence="2">Uncharacterized protein</fullName>
    </submittedName>
</protein>
<feature type="compositionally biased region" description="Polar residues" evidence="1">
    <location>
        <begin position="297"/>
        <end position="314"/>
    </location>
</feature>
<dbReference type="AlphaFoldDB" id="A0A023B6T4"/>
<keyword evidence="3" id="KW-1185">Reference proteome</keyword>
<feature type="non-terminal residue" evidence="2">
    <location>
        <position position="1"/>
    </location>
</feature>